<sequence>MRRATLVVAILLVAFVASTLGKHHKDDLLAYPKQGKCKAAFVRHYCMESGCKQFTGCYRGGFRSRKECTKTCPNFRKKRPRWPHNERERSTGLQE</sequence>
<name>L7M981_RHIPC</name>
<feature type="signal peptide" evidence="2">
    <location>
        <begin position="1"/>
        <end position="21"/>
    </location>
</feature>
<dbReference type="AlphaFoldDB" id="L7M981"/>
<accession>L7M981</accession>
<feature type="compositionally biased region" description="Basic and acidic residues" evidence="1">
    <location>
        <begin position="83"/>
        <end position="95"/>
    </location>
</feature>
<keyword evidence="2" id="KW-0732">Signal</keyword>
<dbReference type="Gene3D" id="4.10.410.10">
    <property type="entry name" value="Pancreatic trypsin inhibitor Kunitz domain"/>
    <property type="match status" value="1"/>
</dbReference>
<dbReference type="EMBL" id="GACK01004158">
    <property type="protein sequence ID" value="JAA60876.1"/>
    <property type="molecule type" value="mRNA"/>
</dbReference>
<reference evidence="3" key="1">
    <citation type="submission" date="2012-11" db="EMBL/GenBank/DDBJ databases">
        <authorList>
            <person name="Lucero-Rivera Y.E."/>
            <person name="Tovar-Ramirez D."/>
        </authorList>
    </citation>
    <scope>NUCLEOTIDE SEQUENCE</scope>
    <source>
        <tissue evidence="3">Salivary gland</tissue>
    </source>
</reference>
<organism evidence="3">
    <name type="scientific">Rhipicephalus pulchellus</name>
    <name type="common">Yellow backed tick</name>
    <name type="synonym">Dermacentor pulchellus</name>
    <dbReference type="NCBI Taxonomy" id="72859"/>
    <lineage>
        <taxon>Eukaryota</taxon>
        <taxon>Metazoa</taxon>
        <taxon>Ecdysozoa</taxon>
        <taxon>Arthropoda</taxon>
        <taxon>Chelicerata</taxon>
        <taxon>Arachnida</taxon>
        <taxon>Acari</taxon>
        <taxon>Parasitiformes</taxon>
        <taxon>Ixodida</taxon>
        <taxon>Ixodoidea</taxon>
        <taxon>Ixodidae</taxon>
        <taxon>Rhipicephalinae</taxon>
        <taxon>Rhipicephalus</taxon>
        <taxon>Rhipicephalus</taxon>
    </lineage>
</organism>
<dbReference type="InterPro" id="IPR036880">
    <property type="entry name" value="Kunitz_BPTI_sf"/>
</dbReference>
<evidence type="ECO:0000313" key="3">
    <source>
        <dbReference type="EMBL" id="JAA60876.1"/>
    </source>
</evidence>
<evidence type="ECO:0000256" key="2">
    <source>
        <dbReference type="SAM" id="SignalP"/>
    </source>
</evidence>
<feature type="region of interest" description="Disordered" evidence="1">
    <location>
        <begin position="75"/>
        <end position="95"/>
    </location>
</feature>
<dbReference type="SUPFAM" id="SSF57362">
    <property type="entry name" value="BPTI-like"/>
    <property type="match status" value="1"/>
</dbReference>
<protein>
    <submittedName>
        <fullName evidence="3">Putative monolaris</fullName>
    </submittedName>
</protein>
<dbReference type="GO" id="GO:0004867">
    <property type="term" value="F:serine-type endopeptidase inhibitor activity"/>
    <property type="evidence" value="ECO:0007669"/>
    <property type="project" value="InterPro"/>
</dbReference>
<proteinExistence type="evidence at transcript level"/>
<reference evidence="3" key="2">
    <citation type="journal article" date="2015" name="J. Proteomics">
        <title>Sexual differences in the sialomes of the zebra tick, Rhipicephalus pulchellus.</title>
        <authorList>
            <person name="Tan A.W."/>
            <person name="Francischetti I.M."/>
            <person name="Slovak M."/>
            <person name="Kini R.M."/>
            <person name="Ribeiro J.M."/>
        </authorList>
    </citation>
    <scope>NUCLEOTIDE SEQUENCE</scope>
    <source>
        <tissue evidence="3">Salivary gland</tissue>
    </source>
</reference>
<evidence type="ECO:0000256" key="1">
    <source>
        <dbReference type="SAM" id="MobiDB-lite"/>
    </source>
</evidence>
<feature type="chain" id="PRO_5003981452" evidence="2">
    <location>
        <begin position="22"/>
        <end position="95"/>
    </location>
</feature>